<keyword evidence="8" id="KW-0489">Methyltransferase</keyword>
<reference evidence="17" key="1">
    <citation type="submission" date="2021-06" db="EMBL/GenBank/DDBJ databases">
        <authorList>
            <person name="Kallberg Y."/>
            <person name="Tangrot J."/>
            <person name="Rosling A."/>
        </authorList>
    </citation>
    <scope>NUCLEOTIDE SEQUENCE</scope>
    <source>
        <strain evidence="17">CL551</strain>
    </source>
</reference>
<evidence type="ECO:0000256" key="14">
    <source>
        <dbReference type="ARBA" id="ARBA00030646"/>
    </source>
</evidence>
<dbReference type="HAMAP" id="MF_03187">
    <property type="entry name" value="Methyltr_EFM5"/>
    <property type="match status" value="1"/>
</dbReference>
<evidence type="ECO:0000256" key="15">
    <source>
        <dbReference type="ARBA" id="ARBA00032555"/>
    </source>
</evidence>
<evidence type="ECO:0000256" key="9">
    <source>
        <dbReference type="ARBA" id="ARBA00022679"/>
    </source>
</evidence>
<feature type="transmembrane region" description="Helical" evidence="16">
    <location>
        <begin position="645"/>
        <end position="668"/>
    </location>
</feature>
<dbReference type="InterPro" id="IPR019369">
    <property type="entry name" value="Efm5/EEF1AKMT1"/>
</dbReference>
<keyword evidence="6" id="KW-1003">Cell membrane</keyword>
<feature type="transmembrane region" description="Helical" evidence="16">
    <location>
        <begin position="90"/>
        <end position="112"/>
    </location>
</feature>
<evidence type="ECO:0000256" key="4">
    <source>
        <dbReference type="ARBA" id="ARBA00021242"/>
    </source>
</evidence>
<feature type="non-terminal residue" evidence="17">
    <location>
        <position position="872"/>
    </location>
</feature>
<evidence type="ECO:0000256" key="5">
    <source>
        <dbReference type="ARBA" id="ARBA00022448"/>
    </source>
</evidence>
<keyword evidence="18" id="KW-1185">Reference proteome</keyword>
<evidence type="ECO:0000256" key="10">
    <source>
        <dbReference type="ARBA" id="ARBA00022692"/>
    </source>
</evidence>
<feature type="transmembrane region" description="Helical" evidence="16">
    <location>
        <begin position="616"/>
        <end position="633"/>
    </location>
</feature>
<evidence type="ECO:0000256" key="1">
    <source>
        <dbReference type="ARBA" id="ARBA00003019"/>
    </source>
</evidence>
<dbReference type="PANTHER" id="PTHR23516:SF1">
    <property type="entry name" value="MOLYBDATE-ANION TRANSPORTER"/>
    <property type="match status" value="1"/>
</dbReference>
<accession>A0A9N8ZVP2</accession>
<dbReference type="SUPFAM" id="SSF103473">
    <property type="entry name" value="MFS general substrate transporter"/>
    <property type="match status" value="1"/>
</dbReference>
<keyword evidence="5" id="KW-0813">Transport</keyword>
<feature type="transmembrane region" description="Helical" evidence="16">
    <location>
        <begin position="57"/>
        <end position="78"/>
    </location>
</feature>
<evidence type="ECO:0000256" key="12">
    <source>
        <dbReference type="ARBA" id="ARBA00023065"/>
    </source>
</evidence>
<dbReference type="GO" id="GO:0005886">
    <property type="term" value="C:plasma membrane"/>
    <property type="evidence" value="ECO:0007669"/>
    <property type="project" value="UniProtKB-SubCell"/>
</dbReference>
<keyword evidence="10 16" id="KW-0812">Transmembrane</keyword>
<feature type="transmembrane region" description="Helical" evidence="16">
    <location>
        <begin position="527"/>
        <end position="546"/>
    </location>
</feature>
<dbReference type="Gene3D" id="1.20.1250.20">
    <property type="entry name" value="MFS general substrate transporter like domains"/>
    <property type="match status" value="1"/>
</dbReference>
<feature type="transmembrane region" description="Helical" evidence="16">
    <location>
        <begin position="588"/>
        <end position="610"/>
    </location>
</feature>
<dbReference type="Pfam" id="PF05631">
    <property type="entry name" value="MFS_5"/>
    <property type="match status" value="1"/>
</dbReference>
<evidence type="ECO:0000256" key="11">
    <source>
        <dbReference type="ARBA" id="ARBA00022989"/>
    </source>
</evidence>
<feature type="transmembrane region" description="Helical" evidence="16">
    <location>
        <begin position="680"/>
        <end position="699"/>
    </location>
</feature>
<comment type="subcellular location">
    <subcellularLocation>
        <location evidence="3">Cell membrane</location>
        <topology evidence="3">Multi-pass membrane protein</topology>
    </subcellularLocation>
    <subcellularLocation>
        <location evidence="2">Cytoplasm</location>
    </subcellularLocation>
</comment>
<protein>
    <recommendedName>
        <fullName evidence="4">Molybdate-anion transporter</fullName>
    </recommendedName>
    <alternativeName>
        <fullName evidence="14">Major facilitator superfamily domain-containing protein 5</fullName>
    </alternativeName>
    <alternativeName>
        <fullName evidence="15">Molybdate transporter 2 homolog</fullName>
    </alternativeName>
</protein>
<keyword evidence="9" id="KW-0808">Transferase</keyword>
<dbReference type="Proteomes" id="UP000789342">
    <property type="component" value="Unassembled WGS sequence"/>
</dbReference>
<evidence type="ECO:0000256" key="16">
    <source>
        <dbReference type="SAM" id="Phobius"/>
    </source>
</evidence>
<gene>
    <name evidence="17" type="ORF">AMORRO_LOCUS3603</name>
</gene>
<feature type="transmembrane region" description="Helical" evidence="16">
    <location>
        <begin position="732"/>
        <end position="754"/>
    </location>
</feature>
<dbReference type="InterPro" id="IPR041370">
    <property type="entry name" value="Mlase_EEF1AKMT1/ZCCHC4"/>
</dbReference>
<dbReference type="GO" id="GO:0006811">
    <property type="term" value="P:monoatomic ion transport"/>
    <property type="evidence" value="ECO:0007669"/>
    <property type="project" value="UniProtKB-KW"/>
</dbReference>
<evidence type="ECO:0000256" key="3">
    <source>
        <dbReference type="ARBA" id="ARBA00004651"/>
    </source>
</evidence>
<dbReference type="Pfam" id="PF10237">
    <property type="entry name" value="N6-adenineMlase"/>
    <property type="match status" value="1"/>
</dbReference>
<feature type="transmembrane region" description="Helical" evidence="16">
    <location>
        <begin position="766"/>
        <end position="785"/>
    </location>
</feature>
<evidence type="ECO:0000256" key="13">
    <source>
        <dbReference type="ARBA" id="ARBA00023136"/>
    </source>
</evidence>
<feature type="transmembrane region" description="Helical" evidence="16">
    <location>
        <begin position="558"/>
        <end position="576"/>
    </location>
</feature>
<evidence type="ECO:0000256" key="7">
    <source>
        <dbReference type="ARBA" id="ARBA00022490"/>
    </source>
</evidence>
<proteinExistence type="inferred from homology"/>
<feature type="transmembrane region" description="Helical" evidence="16">
    <location>
        <begin position="822"/>
        <end position="843"/>
    </location>
</feature>
<evidence type="ECO:0000313" key="17">
    <source>
        <dbReference type="EMBL" id="CAG8508422.1"/>
    </source>
</evidence>
<keyword evidence="7" id="KW-0963">Cytoplasm</keyword>
<sequence length="872" mass="97646">FYEIRREINLIVIKALCDLRRQWSKSVVAALIVLGTSILGAYTAFEFVDTTTPFSTSLGYINGVWHIVKGIICIGGLYGAYSQDKRLVHLFAVIISVTAMIHLVFGIGLVVIGLKNQDKLVDLCLHKINVTSTSGLSWQPGHVWLDSFNKRADSDTTATSTSATATTTTSATSTDNTAACQTAVKWYLAVFISVTIVTVILTFYFAAVAYRYRDELDENYKRRKLVSDHGPSVLVILDSLNVIPNFFAMSTDGNETTAFDDDLTLSAHALSALSEFFSEQQEQQLKFEQLRQRSLNSIQNYLDTERKEFVQDVGENILTKEKDEKEDAQGVDMNYFKEDWQLSQFWYDDETTDVIIQEILDNTNPDSQIACISTPTVFVKLKSMTPLPTQSICLFEFDTRFDIYGKDFIQYDYKTPTKFRDSSTLQNAFDFIVVDPPFLSEDCCVKTMITVRWLGKKEGCKFLVCTGAVMRDLVNRLVKARMTTFYPRHKGGLANEFRCYREKKLSITISEDERAASGYKSFRMNYLAVYFLVMAGDWLQGPYIYAVYKSHGFNLNQIAILFVTGFLSSGVFGVIVGSAADKYGRRKFCILFTLLYSIACLIVLSSNFYLLLLGRILGGISTSLLFSVFEAWMVSEHFSRGFAHLISSTFSYATFGNGLVAIVCGLIANLLVKKCNVTTPFLAAIGFFSTAASVIATTWKENFGNEPERLNSLGDSSFLSQALKIINKDSHILAVGVIQSLFEASMYTFIFIWGPFLEHFSAELPFGMIFASFMVSIMIGSLIYSHMSGTQNISLSAIANLTLFTASVSLLIPIFFQSELILFISFIVFETTCGIYFPLIGTFRAKVVPEHLRATIGNLFRVPLNLIVVTLL</sequence>
<evidence type="ECO:0000256" key="2">
    <source>
        <dbReference type="ARBA" id="ARBA00004496"/>
    </source>
</evidence>
<comment type="function">
    <text evidence="1">Mediates high-affinity intracellular uptake of the rare oligo-element molybdenum.</text>
</comment>
<organism evidence="17 18">
    <name type="scientific">Acaulospora morrowiae</name>
    <dbReference type="NCBI Taxonomy" id="94023"/>
    <lineage>
        <taxon>Eukaryota</taxon>
        <taxon>Fungi</taxon>
        <taxon>Fungi incertae sedis</taxon>
        <taxon>Mucoromycota</taxon>
        <taxon>Glomeromycotina</taxon>
        <taxon>Glomeromycetes</taxon>
        <taxon>Diversisporales</taxon>
        <taxon>Acaulosporaceae</taxon>
        <taxon>Acaulospora</taxon>
    </lineage>
</organism>
<feature type="transmembrane region" description="Helical" evidence="16">
    <location>
        <begin position="186"/>
        <end position="212"/>
    </location>
</feature>
<dbReference type="GO" id="GO:0003676">
    <property type="term" value="F:nucleic acid binding"/>
    <property type="evidence" value="ECO:0007669"/>
    <property type="project" value="InterPro"/>
</dbReference>
<evidence type="ECO:0000256" key="8">
    <source>
        <dbReference type="ARBA" id="ARBA00022603"/>
    </source>
</evidence>
<dbReference type="EMBL" id="CAJVPV010001797">
    <property type="protein sequence ID" value="CAG8508422.1"/>
    <property type="molecule type" value="Genomic_DNA"/>
</dbReference>
<feature type="transmembrane region" description="Helical" evidence="16">
    <location>
        <begin position="27"/>
        <end position="45"/>
    </location>
</feature>
<name>A0A9N8ZVP2_9GLOM</name>
<dbReference type="CDD" id="cd17487">
    <property type="entry name" value="MFS_MFSD5_like"/>
    <property type="match status" value="1"/>
</dbReference>
<dbReference type="InterPro" id="IPR008509">
    <property type="entry name" value="MOT2/MFSD5"/>
</dbReference>
<evidence type="ECO:0000313" key="18">
    <source>
        <dbReference type="Proteomes" id="UP000789342"/>
    </source>
</evidence>
<dbReference type="GO" id="GO:0015098">
    <property type="term" value="F:molybdate ion transmembrane transporter activity"/>
    <property type="evidence" value="ECO:0007669"/>
    <property type="project" value="InterPro"/>
</dbReference>
<keyword evidence="12" id="KW-0406">Ion transport</keyword>
<dbReference type="GO" id="GO:0032259">
    <property type="term" value="P:methylation"/>
    <property type="evidence" value="ECO:0007669"/>
    <property type="project" value="UniProtKB-KW"/>
</dbReference>
<dbReference type="GO" id="GO:0005737">
    <property type="term" value="C:cytoplasm"/>
    <property type="evidence" value="ECO:0007669"/>
    <property type="project" value="UniProtKB-SubCell"/>
</dbReference>
<dbReference type="PANTHER" id="PTHR23516">
    <property type="entry name" value="SAM (S-ADENOSYL METHIONINE) TRANSPORTER"/>
    <property type="match status" value="1"/>
</dbReference>
<keyword evidence="13 16" id="KW-0472">Membrane</keyword>
<dbReference type="OrthoDB" id="263957at2759"/>
<dbReference type="InterPro" id="IPR002052">
    <property type="entry name" value="DNA_methylase_N6_adenine_CS"/>
</dbReference>
<feature type="transmembrane region" description="Helical" evidence="16">
    <location>
        <begin position="797"/>
        <end position="816"/>
    </location>
</feature>
<dbReference type="PROSITE" id="PS00092">
    <property type="entry name" value="N6_MTASE"/>
    <property type="match status" value="1"/>
</dbReference>
<evidence type="ECO:0000256" key="6">
    <source>
        <dbReference type="ARBA" id="ARBA00022475"/>
    </source>
</evidence>
<comment type="caution">
    <text evidence="17">The sequence shown here is derived from an EMBL/GenBank/DDBJ whole genome shotgun (WGS) entry which is preliminary data.</text>
</comment>
<dbReference type="GO" id="GO:0016279">
    <property type="term" value="F:protein-lysine N-methyltransferase activity"/>
    <property type="evidence" value="ECO:0007669"/>
    <property type="project" value="InterPro"/>
</dbReference>
<keyword evidence="11 16" id="KW-1133">Transmembrane helix</keyword>
<dbReference type="AlphaFoldDB" id="A0A9N8ZVP2"/>
<dbReference type="InterPro" id="IPR036259">
    <property type="entry name" value="MFS_trans_sf"/>
</dbReference>